<dbReference type="InterPro" id="IPR032675">
    <property type="entry name" value="LRR_dom_sf"/>
</dbReference>
<accession>R0GMX4</accession>
<dbReference type="PANTHER" id="PTHR31293">
    <property type="entry name" value="RNI-LIKE SUPERFAMILY PROTEIN"/>
    <property type="match status" value="1"/>
</dbReference>
<dbReference type="EMBL" id="KB870811">
    <property type="protein sequence ID" value="EOA18249.1"/>
    <property type="molecule type" value="Genomic_DNA"/>
</dbReference>
<dbReference type="InterPro" id="IPR053781">
    <property type="entry name" value="F-box_AtFBL13-like"/>
</dbReference>
<dbReference type="PROSITE" id="PS50181">
    <property type="entry name" value="FBOX"/>
    <property type="match status" value="1"/>
</dbReference>
<dbReference type="SMART" id="SM00256">
    <property type="entry name" value="FBOX"/>
    <property type="match status" value="1"/>
</dbReference>
<dbReference type="SUPFAM" id="SSF81383">
    <property type="entry name" value="F-box domain"/>
    <property type="match status" value="1"/>
</dbReference>
<keyword evidence="3" id="KW-1185">Reference proteome</keyword>
<dbReference type="PANTHER" id="PTHR31293:SF25">
    <property type="entry name" value="F-BOX_RNI SUPERFAMILY PROTEIN"/>
    <property type="match status" value="1"/>
</dbReference>
<evidence type="ECO:0000313" key="2">
    <source>
        <dbReference type="EMBL" id="EOA18249.1"/>
    </source>
</evidence>
<evidence type="ECO:0000313" key="3">
    <source>
        <dbReference type="Proteomes" id="UP000029121"/>
    </source>
</evidence>
<dbReference type="Gene3D" id="3.80.10.10">
    <property type="entry name" value="Ribonuclease Inhibitor"/>
    <property type="match status" value="1"/>
</dbReference>
<reference evidence="3" key="1">
    <citation type="journal article" date="2013" name="Nat. Genet.">
        <title>The Capsella rubella genome and the genomic consequences of rapid mating system evolution.</title>
        <authorList>
            <person name="Slotte T."/>
            <person name="Hazzouri K.M."/>
            <person name="Agren J.A."/>
            <person name="Koenig D."/>
            <person name="Maumus F."/>
            <person name="Guo Y.L."/>
            <person name="Steige K."/>
            <person name="Platts A.E."/>
            <person name="Escobar J.S."/>
            <person name="Newman L.K."/>
            <person name="Wang W."/>
            <person name="Mandakova T."/>
            <person name="Vello E."/>
            <person name="Smith L.M."/>
            <person name="Henz S.R."/>
            <person name="Steffen J."/>
            <person name="Takuno S."/>
            <person name="Brandvain Y."/>
            <person name="Coop G."/>
            <person name="Andolfatto P."/>
            <person name="Hu T.T."/>
            <person name="Blanchette M."/>
            <person name="Clark R.M."/>
            <person name="Quesneville H."/>
            <person name="Nordborg M."/>
            <person name="Gaut B.S."/>
            <person name="Lysak M.A."/>
            <person name="Jenkins J."/>
            <person name="Grimwood J."/>
            <person name="Chapman J."/>
            <person name="Prochnik S."/>
            <person name="Shu S."/>
            <person name="Rokhsar D."/>
            <person name="Schmutz J."/>
            <person name="Weigel D."/>
            <person name="Wright S.I."/>
        </authorList>
    </citation>
    <scope>NUCLEOTIDE SEQUENCE [LARGE SCALE GENOMIC DNA]</scope>
    <source>
        <strain evidence="3">cv. Monte Gargano</strain>
    </source>
</reference>
<protein>
    <recommendedName>
        <fullName evidence="1">F-box domain-containing protein</fullName>
    </recommendedName>
</protein>
<dbReference type="InterPro" id="IPR036047">
    <property type="entry name" value="F-box-like_dom_sf"/>
</dbReference>
<dbReference type="Proteomes" id="UP000029121">
    <property type="component" value="Unassembled WGS sequence"/>
</dbReference>
<dbReference type="CDD" id="cd22160">
    <property type="entry name" value="F-box_AtFBL13-like"/>
    <property type="match status" value="1"/>
</dbReference>
<dbReference type="STRING" id="81985.R0GMX4"/>
<evidence type="ECO:0000259" key="1">
    <source>
        <dbReference type="PROSITE" id="PS50181"/>
    </source>
</evidence>
<feature type="non-terminal residue" evidence="2">
    <location>
        <position position="308"/>
    </location>
</feature>
<proteinExistence type="predicted"/>
<feature type="domain" description="F-box" evidence="1">
    <location>
        <begin position="1"/>
        <end position="54"/>
    </location>
</feature>
<dbReference type="AlphaFoldDB" id="R0GMX4"/>
<dbReference type="InterPro" id="IPR001810">
    <property type="entry name" value="F-box_dom"/>
</dbReference>
<dbReference type="Gene3D" id="1.20.1280.50">
    <property type="match status" value="1"/>
</dbReference>
<dbReference type="InterPro" id="IPR055411">
    <property type="entry name" value="LRR_FXL15/At3g58940/PEG3-like"/>
</dbReference>
<gene>
    <name evidence="2" type="ORF">CARUB_v10006741mg</name>
</gene>
<dbReference type="SUPFAM" id="SSF52058">
    <property type="entry name" value="L domain-like"/>
    <property type="match status" value="1"/>
</dbReference>
<organism evidence="2 3">
    <name type="scientific">Capsella rubella</name>
    <dbReference type="NCBI Taxonomy" id="81985"/>
    <lineage>
        <taxon>Eukaryota</taxon>
        <taxon>Viridiplantae</taxon>
        <taxon>Streptophyta</taxon>
        <taxon>Embryophyta</taxon>
        <taxon>Tracheophyta</taxon>
        <taxon>Spermatophyta</taxon>
        <taxon>Magnoliopsida</taxon>
        <taxon>eudicotyledons</taxon>
        <taxon>Gunneridae</taxon>
        <taxon>Pentapetalae</taxon>
        <taxon>rosids</taxon>
        <taxon>malvids</taxon>
        <taxon>Brassicales</taxon>
        <taxon>Brassicaceae</taxon>
        <taxon>Camelineae</taxon>
        <taxon>Capsella</taxon>
    </lineage>
</organism>
<dbReference type="Pfam" id="PF00646">
    <property type="entry name" value="F-box"/>
    <property type="match status" value="1"/>
</dbReference>
<dbReference type="InterPro" id="IPR055294">
    <property type="entry name" value="FBL60-like"/>
</dbReference>
<sequence length="308" mass="34791">MDLISDLPEEILCHILSFLTTKEVALTSVLSKRWRGLIALVPNLDIVHYDFRKSFMDFVDRVLALQGNSPIKRFYLGLGGTGCIDLDRVDSWIQNVMLRGVSEIVLSIFDDTESVANFRRMLPKVFQNKKLVKLELSYGFDISLMCGSSFLPTLKTLVLRSVSVTVDKFEILLHDLPALEELVLSCINWIYWGVTVTVSNASLKTLTIDTCGYCVAALSFDTPSLVYFCYSDLVAKNYSVAKMENLFEARISLCVNLEDIARARSPHNILLEDDEDNNNDIIRFSNVWNLMNGIRNVPCLVLSPNTLE</sequence>
<dbReference type="Pfam" id="PF24758">
    <property type="entry name" value="LRR_At5g56370"/>
    <property type="match status" value="1"/>
</dbReference>
<name>R0GMX4_9BRAS</name>